<keyword evidence="3" id="KW-1185">Reference proteome</keyword>
<evidence type="ECO:0000313" key="2">
    <source>
        <dbReference type="EMBL" id="KAF2674179.1"/>
    </source>
</evidence>
<feature type="chain" id="PRO_5025399727" evidence="1">
    <location>
        <begin position="21"/>
        <end position="125"/>
    </location>
</feature>
<gene>
    <name evidence="2" type="ORF">BT63DRAFT_435332</name>
</gene>
<sequence length="125" mass="13715">MHFPTLAILTTTLLTPLISASCFTSSQPWTDGLFRPNALNYAAEACTVTLGDRTYDQEEELGWCVNVNGNLRYNYNIKRVSGGQGYMSNAGCQDWLALEVTGCQNGGQSQHGDWIVTSDPNEGQF</sequence>
<proteinExistence type="predicted"/>
<name>A0A6A6UPH3_9PEZI</name>
<dbReference type="EMBL" id="MU004230">
    <property type="protein sequence ID" value="KAF2674179.1"/>
    <property type="molecule type" value="Genomic_DNA"/>
</dbReference>
<dbReference type="OrthoDB" id="3770800at2759"/>
<evidence type="ECO:0000256" key="1">
    <source>
        <dbReference type="SAM" id="SignalP"/>
    </source>
</evidence>
<keyword evidence="1" id="KW-0732">Signal</keyword>
<evidence type="ECO:0000313" key="3">
    <source>
        <dbReference type="Proteomes" id="UP000799302"/>
    </source>
</evidence>
<accession>A0A6A6UPH3</accession>
<organism evidence="2 3">
    <name type="scientific">Microthyrium microscopicum</name>
    <dbReference type="NCBI Taxonomy" id="703497"/>
    <lineage>
        <taxon>Eukaryota</taxon>
        <taxon>Fungi</taxon>
        <taxon>Dikarya</taxon>
        <taxon>Ascomycota</taxon>
        <taxon>Pezizomycotina</taxon>
        <taxon>Dothideomycetes</taxon>
        <taxon>Dothideomycetes incertae sedis</taxon>
        <taxon>Microthyriales</taxon>
        <taxon>Microthyriaceae</taxon>
        <taxon>Microthyrium</taxon>
    </lineage>
</organism>
<reference evidence="2" key="1">
    <citation type="journal article" date="2020" name="Stud. Mycol.">
        <title>101 Dothideomycetes genomes: a test case for predicting lifestyles and emergence of pathogens.</title>
        <authorList>
            <person name="Haridas S."/>
            <person name="Albert R."/>
            <person name="Binder M."/>
            <person name="Bloem J."/>
            <person name="Labutti K."/>
            <person name="Salamov A."/>
            <person name="Andreopoulos B."/>
            <person name="Baker S."/>
            <person name="Barry K."/>
            <person name="Bills G."/>
            <person name="Bluhm B."/>
            <person name="Cannon C."/>
            <person name="Castanera R."/>
            <person name="Culley D."/>
            <person name="Daum C."/>
            <person name="Ezra D."/>
            <person name="Gonzalez J."/>
            <person name="Henrissat B."/>
            <person name="Kuo A."/>
            <person name="Liang C."/>
            <person name="Lipzen A."/>
            <person name="Lutzoni F."/>
            <person name="Magnuson J."/>
            <person name="Mondo S."/>
            <person name="Nolan M."/>
            <person name="Ohm R."/>
            <person name="Pangilinan J."/>
            <person name="Park H.-J."/>
            <person name="Ramirez L."/>
            <person name="Alfaro M."/>
            <person name="Sun H."/>
            <person name="Tritt A."/>
            <person name="Yoshinaga Y."/>
            <person name="Zwiers L.-H."/>
            <person name="Turgeon B."/>
            <person name="Goodwin S."/>
            <person name="Spatafora J."/>
            <person name="Crous P."/>
            <person name="Grigoriev I."/>
        </authorList>
    </citation>
    <scope>NUCLEOTIDE SEQUENCE</scope>
    <source>
        <strain evidence="2">CBS 115976</strain>
    </source>
</reference>
<dbReference type="Proteomes" id="UP000799302">
    <property type="component" value="Unassembled WGS sequence"/>
</dbReference>
<feature type="signal peptide" evidence="1">
    <location>
        <begin position="1"/>
        <end position="20"/>
    </location>
</feature>
<protein>
    <submittedName>
        <fullName evidence="2">Uncharacterized protein</fullName>
    </submittedName>
</protein>
<dbReference type="AlphaFoldDB" id="A0A6A6UPH3"/>